<evidence type="ECO:0000313" key="3">
    <source>
        <dbReference type="EMBL" id="KAF2870872.1"/>
    </source>
</evidence>
<dbReference type="EMBL" id="JAADJZ010000013">
    <property type="protein sequence ID" value="KAF2870872.1"/>
    <property type="molecule type" value="Genomic_DNA"/>
</dbReference>
<keyword evidence="4" id="KW-1185">Reference proteome</keyword>
<name>A0A7C8I8L4_9PLEO</name>
<evidence type="ECO:0000256" key="2">
    <source>
        <dbReference type="SAM" id="MobiDB-lite"/>
    </source>
</evidence>
<evidence type="ECO:0000313" key="4">
    <source>
        <dbReference type="Proteomes" id="UP000481861"/>
    </source>
</evidence>
<comment type="caution">
    <text evidence="3">The sequence shown here is derived from an EMBL/GenBank/DDBJ whole genome shotgun (WGS) entry which is preliminary data.</text>
</comment>
<protein>
    <submittedName>
        <fullName evidence="3">Uncharacterized protein</fullName>
    </submittedName>
</protein>
<dbReference type="AlphaFoldDB" id="A0A7C8I8L4"/>
<evidence type="ECO:0000256" key="1">
    <source>
        <dbReference type="SAM" id="Coils"/>
    </source>
</evidence>
<keyword evidence="1" id="KW-0175">Coiled coil</keyword>
<gene>
    <name evidence="3" type="ORF">BDV95DRAFT_638896</name>
</gene>
<feature type="region of interest" description="Disordered" evidence="2">
    <location>
        <begin position="536"/>
        <end position="595"/>
    </location>
</feature>
<feature type="compositionally biased region" description="Basic and acidic residues" evidence="2">
    <location>
        <begin position="586"/>
        <end position="595"/>
    </location>
</feature>
<accession>A0A7C8I8L4</accession>
<dbReference type="Proteomes" id="UP000481861">
    <property type="component" value="Unassembled WGS sequence"/>
</dbReference>
<sequence length="595" mass="66720">MEEPSVDVMRARYGIQINRQAEPDAQGLQDKIKRLEAERDAILAEHEAALEKNDELNKFCDAKTERANQAENRSLAEFRGRAHAHAGTTFANIGQNHLKDFANMVRAQVQRDEQRAKMKAIIAHRVAESVTEPTIEKISNNHEVQQSLSEMIDSYRDLAKRVRKASALLVGLAEPLPSTKANDSQIGRWKVEIRESELVSALNNVEDIESADSLLRRCITERMEPVSLPVHLNDPLNLFCRSKDPEALLEIELQMHYFVFLASKARDSFSRQVQQRSDIAEDEVEHICANENVSFLTHRAILSDTDFDPLQSQIPTEILNEYVGRQLAVSNWNSPSSVFEENDYEKYKRDVKGRLNKSMKAQLNIILETYGLKSKDFDSECAIVAGMAMPAYILNSILRVPPPAGSPLLPLTKNRQETEKKNILQATAQKTIMEMRMRDAEASDRREKIFEAQLDAQEGFINNVTGITQHTKKAVTESIGGMIKDTVKRFPETYDLTSQPIPQQILKEWNKETVPPEQLAMLLGSLDKVVKPTSQANLATNGIGPPNGPTKRSLSSPKPPSKRPKIGDLNAELGLSDAELNSSEESVVKSVEHGE</sequence>
<feature type="coiled-coil region" evidence="1">
    <location>
        <begin position="18"/>
        <end position="73"/>
    </location>
</feature>
<reference evidence="3 4" key="1">
    <citation type="submission" date="2020-01" db="EMBL/GenBank/DDBJ databases">
        <authorList>
            <consortium name="DOE Joint Genome Institute"/>
            <person name="Haridas S."/>
            <person name="Albert R."/>
            <person name="Binder M."/>
            <person name="Bloem J."/>
            <person name="Labutti K."/>
            <person name="Salamov A."/>
            <person name="Andreopoulos B."/>
            <person name="Baker S.E."/>
            <person name="Barry K."/>
            <person name="Bills G."/>
            <person name="Bluhm B.H."/>
            <person name="Cannon C."/>
            <person name="Castanera R."/>
            <person name="Culley D.E."/>
            <person name="Daum C."/>
            <person name="Ezra D."/>
            <person name="Gonzalez J.B."/>
            <person name="Henrissat B."/>
            <person name="Kuo A."/>
            <person name="Liang C."/>
            <person name="Lipzen A."/>
            <person name="Lutzoni F."/>
            <person name="Magnuson J."/>
            <person name="Mondo S."/>
            <person name="Nolan M."/>
            <person name="Ohm R."/>
            <person name="Pangilinan J."/>
            <person name="Park H.-J.H."/>
            <person name="Ramirez L."/>
            <person name="Alfaro M."/>
            <person name="Sun H."/>
            <person name="Tritt A."/>
            <person name="Yoshinaga Y."/>
            <person name="Zwiers L.-H.L."/>
            <person name="Turgeon B.G."/>
            <person name="Goodwin S.B."/>
            <person name="Spatafora J.W."/>
            <person name="Crous P.W."/>
            <person name="Grigoriev I.V."/>
        </authorList>
    </citation>
    <scope>NUCLEOTIDE SEQUENCE [LARGE SCALE GENOMIC DNA]</scope>
    <source>
        <strain evidence="3 4">CBS 611.86</strain>
    </source>
</reference>
<organism evidence="3 4">
    <name type="scientific">Massariosphaeria phaeospora</name>
    <dbReference type="NCBI Taxonomy" id="100035"/>
    <lineage>
        <taxon>Eukaryota</taxon>
        <taxon>Fungi</taxon>
        <taxon>Dikarya</taxon>
        <taxon>Ascomycota</taxon>
        <taxon>Pezizomycotina</taxon>
        <taxon>Dothideomycetes</taxon>
        <taxon>Pleosporomycetidae</taxon>
        <taxon>Pleosporales</taxon>
        <taxon>Pleosporales incertae sedis</taxon>
        <taxon>Massariosphaeria</taxon>
    </lineage>
</organism>
<proteinExistence type="predicted"/>